<keyword evidence="2" id="KW-1133">Transmembrane helix</keyword>
<organism evidence="4 5">
    <name type="scientific">Fervidibacillus albus</name>
    <dbReference type="NCBI Taxonomy" id="2980026"/>
    <lineage>
        <taxon>Bacteria</taxon>
        <taxon>Bacillati</taxon>
        <taxon>Bacillota</taxon>
        <taxon>Bacilli</taxon>
        <taxon>Bacillales</taxon>
        <taxon>Bacillaceae</taxon>
        <taxon>Fervidibacillus</taxon>
    </lineage>
</organism>
<accession>A0A9E8LW44</accession>
<evidence type="ECO:0000256" key="2">
    <source>
        <dbReference type="SAM" id="Phobius"/>
    </source>
</evidence>
<proteinExistence type="predicted"/>
<dbReference type="RefSeq" id="WP_275418583.1">
    <property type="nucleotide sequence ID" value="NZ_CP106878.1"/>
</dbReference>
<feature type="region of interest" description="Disordered" evidence="1">
    <location>
        <begin position="147"/>
        <end position="195"/>
    </location>
</feature>
<evidence type="ECO:0000256" key="1">
    <source>
        <dbReference type="SAM" id="MobiDB-lite"/>
    </source>
</evidence>
<dbReference type="Gene3D" id="1.10.260.40">
    <property type="entry name" value="lambda repressor-like DNA-binding domains"/>
    <property type="match status" value="1"/>
</dbReference>
<dbReference type="PANTHER" id="PTHR34475">
    <property type="match status" value="1"/>
</dbReference>
<feature type="transmembrane region" description="Helical" evidence="2">
    <location>
        <begin position="103"/>
        <end position="126"/>
    </location>
</feature>
<keyword evidence="5" id="KW-1185">Reference proteome</keyword>
<dbReference type="GO" id="GO:0003677">
    <property type="term" value="F:DNA binding"/>
    <property type="evidence" value="ECO:0007669"/>
    <property type="project" value="InterPro"/>
</dbReference>
<dbReference type="InterPro" id="IPR025194">
    <property type="entry name" value="RodZ-like_C"/>
</dbReference>
<reference evidence="4" key="1">
    <citation type="submission" date="2022-09" db="EMBL/GenBank/DDBJ databases">
        <title>Complete Genomes of Fervidibacillus albus and Fervidibacillus halotolerans isolated from tidal flat sediments.</title>
        <authorList>
            <person name="Kwon K.K."/>
            <person name="Yang S.-H."/>
            <person name="Park M.J."/>
            <person name="Oh H.-M."/>
        </authorList>
    </citation>
    <scope>NUCLEOTIDE SEQUENCE</scope>
    <source>
        <strain evidence="4">MEBiC13591</strain>
    </source>
</reference>
<dbReference type="InterPro" id="IPR050400">
    <property type="entry name" value="Bact_Cytoskel_RodZ"/>
</dbReference>
<dbReference type="SMART" id="SM00530">
    <property type="entry name" value="HTH_XRE"/>
    <property type="match status" value="1"/>
</dbReference>
<dbReference type="KEGG" id="faf:OE104_05545"/>
<protein>
    <submittedName>
        <fullName evidence="4">Helix-turn-helix domain-containing protein</fullName>
    </submittedName>
</protein>
<dbReference type="SUPFAM" id="SSF47413">
    <property type="entry name" value="lambda repressor-like DNA-binding domains"/>
    <property type="match status" value="1"/>
</dbReference>
<dbReference type="InterPro" id="IPR001387">
    <property type="entry name" value="Cro/C1-type_HTH"/>
</dbReference>
<sequence length="305" mass="35072">MTELGNRLREARIEKGLTLDDLQSITKIQKRYLAGIEEGQYEMIPGKFYVRAFIKQYAEAVGLQPDQLFEEFKAEIPSVYEDDLPEQLSRTQSRREISTGSKLFDILPKFFLTLFIIVIAVLLWYFGQKLLKTTLNDQPTDATDDKIVEVGESGNPPENTETEVENSNENENADNSEDEETETTDSTEEVEKEQELTAVETDGENTYYELKNAETFELKIKTIENGATWIQIVNENNEVLQDGITLNSDNPEIIHDFTEEETVRIRIGRAYETEIYVNDEKLAYMNDPNDNVTQNIIIHFLKEGE</sequence>
<keyword evidence="2" id="KW-0472">Membrane</keyword>
<dbReference type="PANTHER" id="PTHR34475:SF1">
    <property type="entry name" value="CYTOSKELETON PROTEIN RODZ"/>
    <property type="match status" value="1"/>
</dbReference>
<dbReference type="InterPro" id="IPR010982">
    <property type="entry name" value="Lambda_DNA-bd_dom_sf"/>
</dbReference>
<feature type="compositionally biased region" description="Acidic residues" evidence="1">
    <location>
        <begin position="160"/>
        <end position="192"/>
    </location>
</feature>
<dbReference type="CDD" id="cd00093">
    <property type="entry name" value="HTH_XRE"/>
    <property type="match status" value="1"/>
</dbReference>
<dbReference type="AlphaFoldDB" id="A0A9E8LW44"/>
<evidence type="ECO:0000259" key="3">
    <source>
        <dbReference type="PROSITE" id="PS50943"/>
    </source>
</evidence>
<dbReference type="PROSITE" id="PS50943">
    <property type="entry name" value="HTH_CROC1"/>
    <property type="match status" value="1"/>
</dbReference>
<dbReference type="Pfam" id="PF13464">
    <property type="entry name" value="RodZ_C"/>
    <property type="match status" value="1"/>
</dbReference>
<dbReference type="Proteomes" id="UP001164718">
    <property type="component" value="Chromosome"/>
</dbReference>
<gene>
    <name evidence="4" type="ORF">OE104_05545</name>
</gene>
<evidence type="ECO:0000313" key="4">
    <source>
        <dbReference type="EMBL" id="WAA10780.1"/>
    </source>
</evidence>
<name>A0A9E8LW44_9BACI</name>
<keyword evidence="2" id="KW-0812">Transmembrane</keyword>
<evidence type="ECO:0000313" key="5">
    <source>
        <dbReference type="Proteomes" id="UP001164718"/>
    </source>
</evidence>
<dbReference type="Pfam" id="PF13413">
    <property type="entry name" value="HTH_25"/>
    <property type="match status" value="1"/>
</dbReference>
<feature type="domain" description="HTH cro/C1-type" evidence="3">
    <location>
        <begin position="8"/>
        <end position="68"/>
    </location>
</feature>
<dbReference type="EMBL" id="CP106878">
    <property type="protein sequence ID" value="WAA10780.1"/>
    <property type="molecule type" value="Genomic_DNA"/>
</dbReference>